<evidence type="ECO:0000313" key="1">
    <source>
        <dbReference type="EMBL" id="KKK86582.1"/>
    </source>
</evidence>
<accession>A0A0F8YYQ1</accession>
<reference evidence="1" key="1">
    <citation type="journal article" date="2015" name="Nature">
        <title>Complex archaea that bridge the gap between prokaryotes and eukaryotes.</title>
        <authorList>
            <person name="Spang A."/>
            <person name="Saw J.H."/>
            <person name="Jorgensen S.L."/>
            <person name="Zaremba-Niedzwiedzka K."/>
            <person name="Martijn J."/>
            <person name="Lind A.E."/>
            <person name="van Eijk R."/>
            <person name="Schleper C."/>
            <person name="Guy L."/>
            <person name="Ettema T.J."/>
        </authorList>
    </citation>
    <scope>NUCLEOTIDE SEQUENCE</scope>
</reference>
<organism evidence="1">
    <name type="scientific">marine sediment metagenome</name>
    <dbReference type="NCBI Taxonomy" id="412755"/>
    <lineage>
        <taxon>unclassified sequences</taxon>
        <taxon>metagenomes</taxon>
        <taxon>ecological metagenomes</taxon>
    </lineage>
</organism>
<protein>
    <submittedName>
        <fullName evidence="1">Uncharacterized protein</fullName>
    </submittedName>
</protein>
<proteinExistence type="predicted"/>
<comment type="caution">
    <text evidence="1">The sequence shown here is derived from an EMBL/GenBank/DDBJ whole genome shotgun (WGS) entry which is preliminary data.</text>
</comment>
<gene>
    <name evidence="1" type="ORF">LCGC14_2761770</name>
</gene>
<feature type="non-terminal residue" evidence="1">
    <location>
        <position position="53"/>
    </location>
</feature>
<name>A0A0F8YYQ1_9ZZZZ</name>
<dbReference type="AlphaFoldDB" id="A0A0F8YYQ1"/>
<sequence length="53" mass="5966">MALRVGDIGVNIDFDTLENITDETALNLLMRHVDTGRTKNFIGTLQGTQKVRY</sequence>
<dbReference type="EMBL" id="LAZR01050779">
    <property type="protein sequence ID" value="KKK86582.1"/>
    <property type="molecule type" value="Genomic_DNA"/>
</dbReference>